<dbReference type="SUPFAM" id="SSF53850">
    <property type="entry name" value="Periplasmic binding protein-like II"/>
    <property type="match status" value="1"/>
</dbReference>
<evidence type="ECO:0000256" key="2">
    <source>
        <dbReference type="ARBA" id="ARBA00012438"/>
    </source>
</evidence>
<evidence type="ECO:0000256" key="8">
    <source>
        <dbReference type="ARBA" id="ARBA00023012"/>
    </source>
</evidence>
<dbReference type="InterPro" id="IPR050351">
    <property type="entry name" value="BphY/WalK/GraS-like"/>
</dbReference>
<dbReference type="Proteomes" id="UP001182908">
    <property type="component" value="Chromosome"/>
</dbReference>
<evidence type="ECO:0000256" key="3">
    <source>
        <dbReference type="ARBA" id="ARBA00022553"/>
    </source>
</evidence>
<dbReference type="PROSITE" id="PS50109">
    <property type="entry name" value="HIS_KIN"/>
    <property type="match status" value="1"/>
</dbReference>
<dbReference type="InterPro" id="IPR005467">
    <property type="entry name" value="His_kinase_dom"/>
</dbReference>
<sequence length="563" mass="63779">MNERDLTPDESNKIKVRLAARTLLVFITLCFLLVTCAGANSTMELKVGVYPNEPLISQDQNGTAIGLYAEILESVASKEGWDLNYVPGTLEQCYQMLDNDSIDIIPAVPYIQTEQHYILTSEAPYTDWGIVYTYKGSGISSMNDLSGKRIAHVNDIFYENFNASPGNSNISYSFISAGSYIEIFELLENKETDAGIVSRSYGEVYENQFDLEKIPFVISPTDMVFALSENTDPEIAKQIDADIALMIRENGTIHYMQENIDTSKNEESLSTWESPSWLKFSVGIGGGLLLIFVILSITLKNKVEEKTYELNSKNRELEVEIRERKIVEEKLKQYSLELKDSNELKDLFTDILRHDLINPATVIKGYVEFLIEVENEPRKKEAMEAIERNNNKLIELIENAAHLAKLDNMDDMTFETLDLKEIIEEVINHLMPKFEEKNMTINFNPSGNYPADVNTTIEDVFSNLISNAIKYSPSGTSINIDIKDIDDTWEITISDEGEGIPDKDKPFVFDRFKRVHKVNIKGTGLGLAIVKRIVDLHEGSVEVFDRTDREGTTFKVTLQKTKV</sequence>
<dbReference type="Gene3D" id="3.40.190.10">
    <property type="entry name" value="Periplasmic binding protein-like II"/>
    <property type="match status" value="2"/>
</dbReference>
<dbReference type="InterPro" id="IPR004358">
    <property type="entry name" value="Sig_transdc_His_kin-like_C"/>
</dbReference>
<dbReference type="InterPro" id="IPR036097">
    <property type="entry name" value="HisK_dim/P_sf"/>
</dbReference>
<comment type="catalytic activity">
    <reaction evidence="1">
        <text>ATP + protein L-histidine = ADP + protein N-phospho-L-histidine.</text>
        <dbReference type="EC" id="2.7.13.3"/>
    </reaction>
</comment>
<dbReference type="CDD" id="cd00075">
    <property type="entry name" value="HATPase"/>
    <property type="match status" value="1"/>
</dbReference>
<dbReference type="AlphaFoldDB" id="A0AA51ULP1"/>
<dbReference type="GeneID" id="84231830"/>
<evidence type="ECO:0000259" key="10">
    <source>
        <dbReference type="PROSITE" id="PS50109"/>
    </source>
</evidence>
<dbReference type="InterPro" id="IPR003594">
    <property type="entry name" value="HATPase_dom"/>
</dbReference>
<dbReference type="FunFam" id="3.30.565.10:FF:000006">
    <property type="entry name" value="Sensor histidine kinase WalK"/>
    <property type="match status" value="1"/>
</dbReference>
<organism evidence="11 12">
    <name type="scientific">Methanolobus sediminis</name>
    <dbReference type="NCBI Taxonomy" id="3072978"/>
    <lineage>
        <taxon>Archaea</taxon>
        <taxon>Methanobacteriati</taxon>
        <taxon>Methanobacteriota</taxon>
        <taxon>Stenosarchaea group</taxon>
        <taxon>Methanomicrobia</taxon>
        <taxon>Methanosarcinales</taxon>
        <taxon>Methanosarcinaceae</taxon>
        <taxon>Methanolobus</taxon>
    </lineage>
</organism>
<dbReference type="GO" id="GO:0000156">
    <property type="term" value="F:phosphorelay response regulator activity"/>
    <property type="evidence" value="ECO:0007669"/>
    <property type="project" value="TreeGrafter"/>
</dbReference>
<feature type="domain" description="Histidine kinase" evidence="10">
    <location>
        <begin position="351"/>
        <end position="562"/>
    </location>
</feature>
<dbReference type="Pfam" id="PF00497">
    <property type="entry name" value="SBP_bac_3"/>
    <property type="match status" value="1"/>
</dbReference>
<evidence type="ECO:0000313" key="12">
    <source>
        <dbReference type="Proteomes" id="UP001182908"/>
    </source>
</evidence>
<dbReference type="EC" id="2.7.13.3" evidence="2"/>
<dbReference type="SMART" id="SM00062">
    <property type="entry name" value="PBPb"/>
    <property type="match status" value="1"/>
</dbReference>
<keyword evidence="9" id="KW-0175">Coiled coil</keyword>
<dbReference type="GO" id="GO:0005524">
    <property type="term" value="F:ATP binding"/>
    <property type="evidence" value="ECO:0007669"/>
    <property type="project" value="UniProtKB-KW"/>
</dbReference>
<dbReference type="Pfam" id="PF00512">
    <property type="entry name" value="HisKA"/>
    <property type="match status" value="1"/>
</dbReference>
<evidence type="ECO:0000256" key="4">
    <source>
        <dbReference type="ARBA" id="ARBA00022679"/>
    </source>
</evidence>
<dbReference type="CDD" id="cd00082">
    <property type="entry name" value="HisKA"/>
    <property type="match status" value="1"/>
</dbReference>
<keyword evidence="4" id="KW-0808">Transferase</keyword>
<dbReference type="GO" id="GO:0030295">
    <property type="term" value="F:protein kinase activator activity"/>
    <property type="evidence" value="ECO:0007669"/>
    <property type="project" value="TreeGrafter"/>
</dbReference>
<keyword evidence="8" id="KW-0902">Two-component regulatory system</keyword>
<dbReference type="EMBL" id="CP133592">
    <property type="protein sequence ID" value="WMW25868.1"/>
    <property type="molecule type" value="Genomic_DNA"/>
</dbReference>
<dbReference type="Pfam" id="PF02518">
    <property type="entry name" value="HATPase_c"/>
    <property type="match status" value="1"/>
</dbReference>
<dbReference type="InterPro" id="IPR001638">
    <property type="entry name" value="Solute-binding_3/MltF_N"/>
</dbReference>
<protein>
    <recommendedName>
        <fullName evidence="2">histidine kinase</fullName>
        <ecNumber evidence="2">2.7.13.3</ecNumber>
    </recommendedName>
</protein>
<dbReference type="GO" id="GO:0007234">
    <property type="term" value="P:osmosensory signaling via phosphorelay pathway"/>
    <property type="evidence" value="ECO:0007669"/>
    <property type="project" value="TreeGrafter"/>
</dbReference>
<keyword evidence="5" id="KW-0547">Nucleotide-binding</keyword>
<dbReference type="PANTHER" id="PTHR42878">
    <property type="entry name" value="TWO-COMPONENT HISTIDINE KINASE"/>
    <property type="match status" value="1"/>
</dbReference>
<evidence type="ECO:0000256" key="5">
    <source>
        <dbReference type="ARBA" id="ARBA00022741"/>
    </source>
</evidence>
<dbReference type="SUPFAM" id="SSF55874">
    <property type="entry name" value="ATPase domain of HSP90 chaperone/DNA topoisomerase II/histidine kinase"/>
    <property type="match status" value="1"/>
</dbReference>
<dbReference type="InterPro" id="IPR036890">
    <property type="entry name" value="HATPase_C_sf"/>
</dbReference>
<dbReference type="SMART" id="SM00387">
    <property type="entry name" value="HATPase_c"/>
    <property type="match status" value="1"/>
</dbReference>
<dbReference type="PRINTS" id="PR00344">
    <property type="entry name" value="BCTRLSENSOR"/>
</dbReference>
<dbReference type="KEGG" id="mseb:RE474_03895"/>
<evidence type="ECO:0000256" key="6">
    <source>
        <dbReference type="ARBA" id="ARBA00022777"/>
    </source>
</evidence>
<accession>A0AA51ULP1</accession>
<dbReference type="Gene3D" id="1.10.287.130">
    <property type="match status" value="1"/>
</dbReference>
<gene>
    <name evidence="11" type="ORF">RE474_03895</name>
</gene>
<reference evidence="11 12" key="1">
    <citation type="submission" date="2023-08" db="EMBL/GenBank/DDBJ databases">
        <title>Methanolobus mangrovi sp. nov. and Methanolobus sediminis sp. nov, two novel methylotrophic methanogens isolated from mangrove sediments in China.</title>
        <authorList>
            <person name="Zhou J."/>
        </authorList>
    </citation>
    <scope>NUCLEOTIDE SEQUENCE [LARGE SCALE GENOMIC DNA]</scope>
    <source>
        <strain evidence="11 12">FTZ6</strain>
    </source>
</reference>
<dbReference type="RefSeq" id="WP_309311670.1">
    <property type="nucleotide sequence ID" value="NZ_CP133592.1"/>
</dbReference>
<dbReference type="Gene3D" id="3.30.565.10">
    <property type="entry name" value="Histidine kinase-like ATPase, C-terminal domain"/>
    <property type="match status" value="1"/>
</dbReference>
<dbReference type="SUPFAM" id="SSF47384">
    <property type="entry name" value="Homodimeric domain of signal transducing histidine kinase"/>
    <property type="match status" value="1"/>
</dbReference>
<dbReference type="GO" id="GO:0000155">
    <property type="term" value="F:phosphorelay sensor kinase activity"/>
    <property type="evidence" value="ECO:0007669"/>
    <property type="project" value="InterPro"/>
</dbReference>
<evidence type="ECO:0000256" key="9">
    <source>
        <dbReference type="SAM" id="Coils"/>
    </source>
</evidence>
<dbReference type="PANTHER" id="PTHR42878:SF7">
    <property type="entry name" value="SENSOR HISTIDINE KINASE GLRK"/>
    <property type="match status" value="1"/>
</dbReference>
<name>A0AA51ULP1_9EURY</name>
<evidence type="ECO:0000256" key="1">
    <source>
        <dbReference type="ARBA" id="ARBA00000085"/>
    </source>
</evidence>
<keyword evidence="6" id="KW-0418">Kinase</keyword>
<evidence type="ECO:0000256" key="7">
    <source>
        <dbReference type="ARBA" id="ARBA00022840"/>
    </source>
</evidence>
<proteinExistence type="predicted"/>
<keyword evidence="12" id="KW-1185">Reference proteome</keyword>
<dbReference type="InterPro" id="IPR003661">
    <property type="entry name" value="HisK_dim/P_dom"/>
</dbReference>
<keyword evidence="7 11" id="KW-0067">ATP-binding</keyword>
<evidence type="ECO:0000313" key="11">
    <source>
        <dbReference type="EMBL" id="WMW25868.1"/>
    </source>
</evidence>
<feature type="coiled-coil region" evidence="9">
    <location>
        <begin position="300"/>
        <end position="344"/>
    </location>
</feature>
<keyword evidence="3" id="KW-0597">Phosphoprotein</keyword>